<dbReference type="GO" id="GO:0016491">
    <property type="term" value="F:oxidoreductase activity"/>
    <property type="evidence" value="ECO:0007669"/>
    <property type="project" value="InterPro"/>
</dbReference>
<protein>
    <submittedName>
        <fullName evidence="1">Uncharacterized protein</fullName>
    </submittedName>
</protein>
<dbReference type="EMBL" id="UINC01073167">
    <property type="protein sequence ID" value="SVC09344.1"/>
    <property type="molecule type" value="Genomic_DNA"/>
</dbReference>
<proteinExistence type="predicted"/>
<gene>
    <name evidence="1" type="ORF">METZ01_LOCUS262198</name>
</gene>
<name>A0A382JAV5_9ZZZZ</name>
<dbReference type="PANTHER" id="PTHR42741:SF3">
    <property type="entry name" value="NITROREDUCTASE FAMILY PROTEIN"/>
    <property type="match status" value="1"/>
</dbReference>
<dbReference type="AlphaFoldDB" id="A0A382JAV5"/>
<organism evidence="1">
    <name type="scientific">marine metagenome</name>
    <dbReference type="NCBI Taxonomy" id="408172"/>
    <lineage>
        <taxon>unclassified sequences</taxon>
        <taxon>metagenomes</taxon>
        <taxon>ecological metagenomes</taxon>
    </lineage>
</organism>
<feature type="non-terminal residue" evidence="1">
    <location>
        <position position="339"/>
    </location>
</feature>
<dbReference type="Gene3D" id="3.40.109.10">
    <property type="entry name" value="NADH Oxidase"/>
    <property type="match status" value="1"/>
</dbReference>
<dbReference type="PANTHER" id="PTHR42741">
    <property type="entry name" value="NITROREDUCTASE FAMILY PROTEIN"/>
    <property type="match status" value="1"/>
</dbReference>
<dbReference type="InterPro" id="IPR000415">
    <property type="entry name" value="Nitroreductase-like"/>
</dbReference>
<reference evidence="1" key="1">
    <citation type="submission" date="2018-05" db="EMBL/GenBank/DDBJ databases">
        <authorList>
            <person name="Lanie J.A."/>
            <person name="Ng W.-L."/>
            <person name="Kazmierczak K.M."/>
            <person name="Andrzejewski T.M."/>
            <person name="Davidsen T.M."/>
            <person name="Wayne K.J."/>
            <person name="Tettelin H."/>
            <person name="Glass J.I."/>
            <person name="Rusch D."/>
            <person name="Podicherti R."/>
            <person name="Tsui H.-C.T."/>
            <person name="Winkler M.E."/>
        </authorList>
    </citation>
    <scope>NUCLEOTIDE SEQUENCE</scope>
</reference>
<dbReference type="CDD" id="cd02142">
    <property type="entry name" value="McbC_SagB-like_oxidoreductase"/>
    <property type="match status" value="1"/>
</dbReference>
<sequence>MRDLKNIYQYHNNSKHGYYSSAPSPGYMDWDSQPDPFRKYEGADTISLKKIPQAEKPFFSESLKDSLSDSCQVNFDSISQLFYDSLAISAWKSYQGTKWALRVNPSSGNLHPTESYLISGPIRNLTSSPTISHYSPLNHSLEIRANFPDEVWKKIVKGLPDDTIFIGLSSIYWREAWKYGLRAFRYCHHDLGHAMAAINFSCACLGWRANLVNHFSTKDLECILGLVHTNDNEVEVPDCLIAIVPNRQHSKMNIKNQFIADDFLKLTWCGTPNILSSSHVKWEGIQEASKSCEKPVTETQLNFESELNVLSDLLDNDTYPLQKAIHQRRSAVSMDRKTR</sequence>
<dbReference type="SUPFAM" id="SSF55469">
    <property type="entry name" value="FMN-dependent nitroreductase-like"/>
    <property type="match status" value="1"/>
</dbReference>
<evidence type="ECO:0000313" key="1">
    <source>
        <dbReference type="EMBL" id="SVC09344.1"/>
    </source>
</evidence>
<accession>A0A382JAV5</accession>